<reference evidence="1" key="1">
    <citation type="journal article" date="2017" name="J. Phycol.">
        <title>Analysis of chloroplast genomes and a supermatrix inform reclassification of the Rhodomelaceae (Rhodophyta).</title>
        <authorList>
            <person name="Diaz-Tapia P."/>
            <person name="Maggs C.A."/>
            <person name="West J.A."/>
            <person name="Verbruggen H."/>
        </authorList>
    </citation>
    <scope>NUCLEOTIDE SEQUENCE</scope>
    <source>
        <strain evidence="1">PD899</strain>
    </source>
</reference>
<accession>A0A1Z1MHZ1</accession>
<keyword evidence="1" id="KW-0150">Chloroplast</keyword>
<geneLocation type="chloroplast" evidence="1"/>
<dbReference type="AlphaFoldDB" id="A0A1Z1MHZ1"/>
<evidence type="ECO:0000313" key="1">
    <source>
        <dbReference type="EMBL" id="ARW65688.1"/>
    </source>
</evidence>
<sequence length="155" mass="18544">MINKKQVLLTRIDLLGISLEALIYDYKTSKTLKKFISVNQCFKIQENNKIYNFIELLKYIKQLKIITNKYSLNKIAIKLLKEYKEDQTPSATNQYNNRFCSIYTQHDKKHYYKNKKLLSHSYQINIKEISILNLYIITKLTKAEGIFVLIKYLYK</sequence>
<keyword evidence="1" id="KW-0934">Plastid</keyword>
<organism evidence="1">
    <name type="scientific">Polysiphonia scopulorum</name>
    <dbReference type="NCBI Taxonomy" id="257860"/>
    <lineage>
        <taxon>Eukaryota</taxon>
        <taxon>Rhodophyta</taxon>
        <taxon>Florideophyceae</taxon>
        <taxon>Rhodymeniophycidae</taxon>
        <taxon>Ceramiales</taxon>
        <taxon>Rhodomelaceae</taxon>
        <taxon>Polysiphonioideae</taxon>
        <taxon>Polysiphonia</taxon>
    </lineage>
</organism>
<dbReference type="RefSeq" id="YP_009396502.1">
    <property type="nucleotide sequence ID" value="NC_035282.1"/>
</dbReference>
<dbReference type="GeneID" id="33358707"/>
<protein>
    <submittedName>
        <fullName evidence="1">Uncharacterized protein</fullName>
    </submittedName>
</protein>
<gene>
    <name evidence="1" type="primary">ConsOrf3</name>
</gene>
<dbReference type="EMBL" id="MF101438">
    <property type="protein sequence ID" value="ARW65688.1"/>
    <property type="molecule type" value="Genomic_DNA"/>
</dbReference>
<proteinExistence type="predicted"/>
<name>A0A1Z1MHZ1_9FLOR</name>